<accession>A0A918ZAD2</accession>
<dbReference type="RefSeq" id="WP_190134711.1">
    <property type="nucleotide sequence ID" value="NZ_BNBT01000010.1"/>
</dbReference>
<organism evidence="1 2">
    <name type="scientific">Streptomyces longispororuber</name>
    <dbReference type="NCBI Taxonomy" id="68230"/>
    <lineage>
        <taxon>Bacteria</taxon>
        <taxon>Bacillati</taxon>
        <taxon>Actinomycetota</taxon>
        <taxon>Actinomycetes</taxon>
        <taxon>Kitasatosporales</taxon>
        <taxon>Streptomycetaceae</taxon>
        <taxon>Streptomyces</taxon>
    </lineage>
</organism>
<reference evidence="1" key="1">
    <citation type="journal article" date="2014" name="Int. J. Syst. Evol. Microbiol.">
        <title>Complete genome sequence of Corynebacterium casei LMG S-19264T (=DSM 44701T), isolated from a smear-ripened cheese.</title>
        <authorList>
            <consortium name="US DOE Joint Genome Institute (JGI-PGF)"/>
            <person name="Walter F."/>
            <person name="Albersmeier A."/>
            <person name="Kalinowski J."/>
            <person name="Ruckert C."/>
        </authorList>
    </citation>
    <scope>NUCLEOTIDE SEQUENCE</scope>
    <source>
        <strain evidence="1">JCM 4784</strain>
    </source>
</reference>
<keyword evidence="2" id="KW-1185">Reference proteome</keyword>
<dbReference type="AlphaFoldDB" id="A0A918ZAD2"/>
<gene>
    <name evidence="1" type="ORF">GCM10018785_11350</name>
</gene>
<evidence type="ECO:0000313" key="2">
    <source>
        <dbReference type="Proteomes" id="UP000608024"/>
    </source>
</evidence>
<dbReference type="EMBL" id="BNBT01000010">
    <property type="protein sequence ID" value="GHE43531.1"/>
    <property type="molecule type" value="Genomic_DNA"/>
</dbReference>
<name>A0A918ZAD2_9ACTN</name>
<comment type="caution">
    <text evidence="1">The sequence shown here is derived from an EMBL/GenBank/DDBJ whole genome shotgun (WGS) entry which is preliminary data.</text>
</comment>
<evidence type="ECO:0000313" key="1">
    <source>
        <dbReference type="EMBL" id="GHE43531.1"/>
    </source>
</evidence>
<reference evidence="1" key="2">
    <citation type="submission" date="2020-09" db="EMBL/GenBank/DDBJ databases">
        <authorList>
            <person name="Sun Q."/>
            <person name="Ohkuma M."/>
        </authorList>
    </citation>
    <scope>NUCLEOTIDE SEQUENCE</scope>
    <source>
        <strain evidence="1">JCM 4784</strain>
    </source>
</reference>
<sequence>MRTATNEYDQPAKYKKDSTSSKYTYTYTFIKAGHAPGGFNYRTVPFRAMTPSGAGPPT</sequence>
<dbReference type="Proteomes" id="UP000608024">
    <property type="component" value="Unassembled WGS sequence"/>
</dbReference>
<proteinExistence type="predicted"/>
<protein>
    <submittedName>
        <fullName evidence="1">Uncharacterized protein</fullName>
    </submittedName>
</protein>